<organism evidence="4 5">
    <name type="scientific">Strigops habroptila</name>
    <name type="common">Kakapo</name>
    <dbReference type="NCBI Taxonomy" id="2489341"/>
    <lineage>
        <taxon>Eukaryota</taxon>
        <taxon>Metazoa</taxon>
        <taxon>Chordata</taxon>
        <taxon>Craniata</taxon>
        <taxon>Vertebrata</taxon>
        <taxon>Euteleostomi</taxon>
        <taxon>Archelosauria</taxon>
        <taxon>Archosauria</taxon>
        <taxon>Dinosauria</taxon>
        <taxon>Saurischia</taxon>
        <taxon>Theropoda</taxon>
        <taxon>Coelurosauria</taxon>
        <taxon>Aves</taxon>
        <taxon>Neognathae</taxon>
        <taxon>Neoaves</taxon>
        <taxon>Telluraves</taxon>
        <taxon>Australaves</taxon>
        <taxon>Psittaciformes</taxon>
        <taxon>Psittacidae</taxon>
        <taxon>Strigops</taxon>
    </lineage>
</organism>
<dbReference type="Gene3D" id="1.20.5.900">
    <property type="entry name" value="transmembrane domain of human cd4"/>
    <property type="match status" value="1"/>
</dbReference>
<protein>
    <recommendedName>
        <fullName evidence="3">Ig-like domain-containing protein</fullName>
    </recommendedName>
</protein>
<dbReference type="InterPro" id="IPR036179">
    <property type="entry name" value="Ig-like_dom_sf"/>
</dbReference>
<dbReference type="GeneTree" id="ENSGT00390000001745"/>
<dbReference type="SMART" id="SM00409">
    <property type="entry name" value="IG"/>
    <property type="match status" value="2"/>
</dbReference>
<reference evidence="4" key="2">
    <citation type="submission" date="2025-09" db="UniProtKB">
        <authorList>
            <consortium name="Ensembl"/>
        </authorList>
    </citation>
    <scope>IDENTIFICATION</scope>
</reference>
<keyword evidence="2" id="KW-1133">Transmembrane helix</keyword>
<dbReference type="OMA" id="KTCQCSH"/>
<keyword evidence="2" id="KW-0812">Transmembrane</keyword>
<evidence type="ECO:0000259" key="3">
    <source>
        <dbReference type="PROSITE" id="PS50835"/>
    </source>
</evidence>
<evidence type="ECO:0000256" key="1">
    <source>
        <dbReference type="SAM" id="MobiDB-lite"/>
    </source>
</evidence>
<dbReference type="PANTHER" id="PTHR11422">
    <property type="entry name" value="T-CELL SURFACE GLYCOPROTEIN CD4"/>
    <property type="match status" value="1"/>
</dbReference>
<evidence type="ECO:0000313" key="4">
    <source>
        <dbReference type="Ensembl" id="ENSSHBP00005007969.1"/>
    </source>
</evidence>
<evidence type="ECO:0000256" key="2">
    <source>
        <dbReference type="SAM" id="Phobius"/>
    </source>
</evidence>
<reference evidence="4" key="1">
    <citation type="submission" date="2025-08" db="UniProtKB">
        <authorList>
            <consortium name="Ensembl"/>
        </authorList>
    </citation>
    <scope>IDENTIFICATION</scope>
</reference>
<dbReference type="Pfam" id="PF12104">
    <property type="entry name" value="Tcell_CD4_C"/>
    <property type="match status" value="1"/>
</dbReference>
<feature type="region of interest" description="Disordered" evidence="1">
    <location>
        <begin position="467"/>
        <end position="486"/>
    </location>
</feature>
<dbReference type="InterPro" id="IPR003599">
    <property type="entry name" value="Ig_sub"/>
</dbReference>
<accession>A0A672TZQ4</accession>
<dbReference type="InterPro" id="IPR021963">
    <property type="entry name" value="Tcell_CD4_Cterm"/>
</dbReference>
<dbReference type="Gene3D" id="2.60.40.10">
    <property type="entry name" value="Immunoglobulins"/>
    <property type="match status" value="3"/>
</dbReference>
<dbReference type="AlphaFoldDB" id="A0A672TZQ4"/>
<dbReference type="InterPro" id="IPR003598">
    <property type="entry name" value="Ig_sub2"/>
</dbReference>
<proteinExistence type="predicted"/>
<dbReference type="InParanoid" id="A0A672TZQ4"/>
<keyword evidence="2" id="KW-0472">Membrane</keyword>
<feature type="transmembrane region" description="Helical" evidence="2">
    <location>
        <begin position="417"/>
        <end position="439"/>
    </location>
</feature>
<dbReference type="InterPro" id="IPR013783">
    <property type="entry name" value="Ig-like_fold"/>
</dbReference>
<dbReference type="SMART" id="SM00408">
    <property type="entry name" value="IGc2"/>
    <property type="match status" value="1"/>
</dbReference>
<dbReference type="Proteomes" id="UP000472266">
    <property type="component" value="Unplaced"/>
</dbReference>
<dbReference type="SUPFAM" id="SSF48726">
    <property type="entry name" value="Immunoglobulin"/>
    <property type="match status" value="2"/>
</dbReference>
<feature type="domain" description="Ig-like" evidence="3">
    <location>
        <begin position="16"/>
        <end position="107"/>
    </location>
</feature>
<name>A0A672TZQ4_STRHB</name>
<keyword evidence="5" id="KW-1185">Reference proteome</keyword>
<dbReference type="PROSITE" id="PS50835">
    <property type="entry name" value="IG_LIKE"/>
    <property type="match status" value="2"/>
</dbReference>
<dbReference type="Ensembl" id="ENSSHBT00005009594.1">
    <property type="protein sequence ID" value="ENSSHBP00005007969.1"/>
    <property type="gene ID" value="ENSSHBG00005006346.1"/>
</dbReference>
<dbReference type="InterPro" id="IPR007110">
    <property type="entry name" value="Ig-like_dom"/>
</dbReference>
<gene>
    <name evidence="4" type="primary">LOC115601645</name>
</gene>
<sequence>MHICGSPLQGSPGLIPIMAEQSELQIGVAGQTAILNCGGTPHKTGVTWKYNNLLIRHYGGTYLKGKATMTNRSEIDRKSKHLKVLDLRLSDAGTYTCEYDSYIVSISLHVFQLTISLDGRFLPNEVPELTLMQSSSSLPDLAITVFDSNKNTVRSTLSENTTPQKYILKLKQLEATDSGTWMCHIHSDSPLINQNISFDVKVLGFQNPNLERKYATVDSTVILSWLLNFQKIKWKEDFTGQLNWKQQESATAHELLDFSVTARGEQHETKKSSHFRFETPESKPEGTIKVELPKVHFNHSGQYKCELAYKGRYVQSMIELVVMKVSASHVGPLPRGAEMTLTCQVSGPLSSNTHLLWERVNGTQMDIKKSKQHEVKVEVNVSAAGLWTCHLIEDNDRKISLHYAVEETPVWNTYVEIGASIGGSVLALGLVCLCIISSIRRQRRQQRRKRMAQARQYLLENKTSPRMGKDWFQDRGLDGRAGRNGA</sequence>
<dbReference type="PANTHER" id="PTHR11422:SF0">
    <property type="entry name" value="T-CELL SURFACE GLYCOPROTEIN CD4"/>
    <property type="match status" value="1"/>
</dbReference>
<evidence type="ECO:0000313" key="5">
    <source>
        <dbReference type="Proteomes" id="UP000472266"/>
    </source>
</evidence>
<feature type="domain" description="Ig-like" evidence="3">
    <location>
        <begin position="336"/>
        <end position="400"/>
    </location>
</feature>